<evidence type="ECO:0000256" key="8">
    <source>
        <dbReference type="ARBA" id="ARBA00023180"/>
    </source>
</evidence>
<dbReference type="PANTHER" id="PTHR11311">
    <property type="entry name" value="SPONDIN"/>
    <property type="match status" value="1"/>
</dbReference>
<proteinExistence type="predicted"/>
<dbReference type="SMART" id="SM00209">
    <property type="entry name" value="TSP1"/>
    <property type="match status" value="1"/>
</dbReference>
<dbReference type="InterPro" id="IPR009465">
    <property type="entry name" value="Spondin_N"/>
</dbReference>
<comment type="subcellular location">
    <subcellularLocation>
        <location evidence="1">Secreted</location>
        <location evidence="1">Extracellular space</location>
        <location evidence="1">Extracellular matrix</location>
    </subcellularLocation>
</comment>
<dbReference type="Pfam" id="PF06468">
    <property type="entry name" value="Spond_N"/>
    <property type="match status" value="1"/>
</dbReference>
<dbReference type="Pfam" id="PF19028">
    <property type="entry name" value="TSP1_spondin"/>
    <property type="match status" value="1"/>
</dbReference>
<dbReference type="GO" id="GO:0007155">
    <property type="term" value="P:cell adhesion"/>
    <property type="evidence" value="ECO:0007669"/>
    <property type="project" value="UniProtKB-KW"/>
</dbReference>
<keyword evidence="4" id="KW-0479">Metal-binding</keyword>
<dbReference type="GO" id="GO:0046872">
    <property type="term" value="F:metal ion binding"/>
    <property type="evidence" value="ECO:0007669"/>
    <property type="project" value="UniProtKB-KW"/>
</dbReference>
<dbReference type="InterPro" id="IPR044004">
    <property type="entry name" value="TSP1_spondin_dom"/>
</dbReference>
<gene>
    <name evidence="9" type="ORF">OFUS_LOCUS9943</name>
</gene>
<protein>
    <submittedName>
        <fullName evidence="9">Uncharacterized protein</fullName>
    </submittedName>
</protein>
<dbReference type="PROSITE" id="PS51020">
    <property type="entry name" value="SPONDIN"/>
    <property type="match status" value="1"/>
</dbReference>
<keyword evidence="8" id="KW-0325">Glycoprotein</keyword>
<dbReference type="AlphaFoldDB" id="A0A8J1XGR0"/>
<accession>A0A8J1XGR0</accession>
<evidence type="ECO:0000256" key="5">
    <source>
        <dbReference type="ARBA" id="ARBA00022729"/>
    </source>
</evidence>
<evidence type="ECO:0000313" key="10">
    <source>
        <dbReference type="Proteomes" id="UP000749559"/>
    </source>
</evidence>
<evidence type="ECO:0000256" key="7">
    <source>
        <dbReference type="ARBA" id="ARBA00023157"/>
    </source>
</evidence>
<dbReference type="SUPFAM" id="SSF82895">
    <property type="entry name" value="TSP-1 type 1 repeat"/>
    <property type="match status" value="1"/>
</dbReference>
<name>A0A8J1XGR0_OWEFU</name>
<keyword evidence="10" id="KW-1185">Reference proteome</keyword>
<organism evidence="9 10">
    <name type="scientific">Owenia fusiformis</name>
    <name type="common">Polychaete worm</name>
    <dbReference type="NCBI Taxonomy" id="6347"/>
    <lineage>
        <taxon>Eukaryota</taxon>
        <taxon>Metazoa</taxon>
        <taxon>Spiralia</taxon>
        <taxon>Lophotrochozoa</taxon>
        <taxon>Annelida</taxon>
        <taxon>Polychaeta</taxon>
        <taxon>Sedentaria</taxon>
        <taxon>Canalipalpata</taxon>
        <taxon>Sabellida</taxon>
        <taxon>Oweniida</taxon>
        <taxon>Oweniidae</taxon>
        <taxon>Owenia</taxon>
    </lineage>
</organism>
<keyword evidence="7" id="KW-1015">Disulfide bond</keyword>
<evidence type="ECO:0000256" key="4">
    <source>
        <dbReference type="ARBA" id="ARBA00022723"/>
    </source>
</evidence>
<keyword evidence="2" id="KW-0964">Secreted</keyword>
<dbReference type="OrthoDB" id="6090599at2759"/>
<dbReference type="PROSITE" id="PS50092">
    <property type="entry name" value="TSP1"/>
    <property type="match status" value="1"/>
</dbReference>
<comment type="caution">
    <text evidence="9">The sequence shown here is derived from an EMBL/GenBank/DDBJ whole genome shotgun (WGS) entry which is preliminary data.</text>
</comment>
<dbReference type="Gene3D" id="2.20.100.10">
    <property type="entry name" value="Thrombospondin type-1 (TSP1) repeat"/>
    <property type="match status" value="1"/>
</dbReference>
<sequence>MQAVGLISIVMAMMVVVTSAAPMKVAKAKGCRGLAKYRLTVETEWSKVAFPKQFPLYRPHAQWSKLIGRTHSSKYSFWSVGALASEGVKEFAETGRTRVLDGEPQGYDGVLDVFYAPPIQKGVGQTHVKVLVDATHSKVSFMVKLIPSPDWFIGLDSTDLCQEGKWAEYKKFDLGPVDGGTDKGYTFSAPNWPSIPPQAIHKMNASFPNHPANSFYYPGAKKLPRLGVVFFEKVGTYDSNGKELDDELKDNSNEAADNTEQRDEVIPNLKAKMDEEAKQGLRQKIVLPYKPGTEGVIGGFRVRLTTKTTPSVLDDKQTDVKSDRFKAYLTQTGNEEDMTQTDVSVILPAEDYNPIRPYEKDTPDQKVEGQELMPLDCNVSPWGSWSPCSKTCGFGEHTRHRYITEKPQNGGASCPPLQETKTCGSMRSCSWNHFQSGIFAKKQPARRPVNRKIIRRPVGHPPRPGMRRRKVRIGYRKPL</sequence>
<dbReference type="FunFam" id="2.20.100.10:FF:000134">
    <property type="entry name" value="Uncharacterized protein"/>
    <property type="match status" value="1"/>
</dbReference>
<evidence type="ECO:0000256" key="1">
    <source>
        <dbReference type="ARBA" id="ARBA00004498"/>
    </source>
</evidence>
<dbReference type="Gene3D" id="2.60.40.2130">
    <property type="entry name" value="F-spondin domain"/>
    <property type="match status" value="1"/>
</dbReference>
<evidence type="ECO:0000256" key="6">
    <source>
        <dbReference type="ARBA" id="ARBA00022889"/>
    </source>
</evidence>
<dbReference type="EMBL" id="CAIIXF020000005">
    <property type="protein sequence ID" value="CAH1783620.1"/>
    <property type="molecule type" value="Genomic_DNA"/>
</dbReference>
<evidence type="ECO:0000313" key="9">
    <source>
        <dbReference type="EMBL" id="CAH1783620.1"/>
    </source>
</evidence>
<dbReference type="Proteomes" id="UP000749559">
    <property type="component" value="Unassembled WGS sequence"/>
</dbReference>
<dbReference type="InterPro" id="IPR051418">
    <property type="entry name" value="Spondin/Thrombospondin_T1"/>
</dbReference>
<keyword evidence="6" id="KW-0130">Cell adhesion</keyword>
<keyword evidence="5" id="KW-0732">Signal</keyword>
<evidence type="ECO:0000256" key="3">
    <source>
        <dbReference type="ARBA" id="ARBA00022530"/>
    </source>
</evidence>
<keyword evidence="3" id="KW-0272">Extracellular matrix</keyword>
<dbReference type="InterPro" id="IPR038678">
    <property type="entry name" value="Spondin_N_sf"/>
</dbReference>
<dbReference type="InterPro" id="IPR036383">
    <property type="entry name" value="TSP1_rpt_sf"/>
</dbReference>
<evidence type="ECO:0000256" key="2">
    <source>
        <dbReference type="ARBA" id="ARBA00022525"/>
    </source>
</evidence>
<dbReference type="NCBIfam" id="NF038123">
    <property type="entry name" value="NF038123_dom"/>
    <property type="match status" value="1"/>
</dbReference>
<dbReference type="PANTHER" id="PTHR11311:SF15">
    <property type="entry name" value="SPONDIN-2"/>
    <property type="match status" value="1"/>
</dbReference>
<reference evidence="9" key="1">
    <citation type="submission" date="2022-03" db="EMBL/GenBank/DDBJ databases">
        <authorList>
            <person name="Martin C."/>
        </authorList>
    </citation>
    <scope>NUCLEOTIDE SEQUENCE</scope>
</reference>
<dbReference type="InterPro" id="IPR000884">
    <property type="entry name" value="TSP1_rpt"/>
</dbReference>